<reference evidence="2 3" key="1">
    <citation type="submission" date="2018-12" db="EMBL/GenBank/DDBJ databases">
        <title>Sequencing of bacterial isolates from soil warming experiment in Harvard Forest, Massachusetts, USA.</title>
        <authorList>
            <person name="Deangelis K."/>
        </authorList>
    </citation>
    <scope>NUCLEOTIDE SEQUENCE [LARGE SCALE GENOMIC DNA]</scope>
    <source>
        <strain evidence="2 3">EB153</strain>
    </source>
</reference>
<keyword evidence="1" id="KW-0175">Coiled coil</keyword>
<dbReference type="Proteomes" id="UP000269669">
    <property type="component" value="Unassembled WGS sequence"/>
</dbReference>
<gene>
    <name evidence="2" type="ORF">EDE15_0261</name>
</gene>
<evidence type="ECO:0000256" key="1">
    <source>
        <dbReference type="SAM" id="Coils"/>
    </source>
</evidence>
<organism evidence="2 3">
    <name type="scientific">Edaphobacter aggregans</name>
    <dbReference type="NCBI Taxonomy" id="570835"/>
    <lineage>
        <taxon>Bacteria</taxon>
        <taxon>Pseudomonadati</taxon>
        <taxon>Acidobacteriota</taxon>
        <taxon>Terriglobia</taxon>
        <taxon>Terriglobales</taxon>
        <taxon>Acidobacteriaceae</taxon>
        <taxon>Edaphobacter</taxon>
    </lineage>
</organism>
<proteinExistence type="predicted"/>
<protein>
    <submittedName>
        <fullName evidence="2">Uncharacterized protein</fullName>
    </submittedName>
</protein>
<comment type="caution">
    <text evidence="2">The sequence shown here is derived from an EMBL/GenBank/DDBJ whole genome shotgun (WGS) entry which is preliminary data.</text>
</comment>
<dbReference type="AlphaFoldDB" id="A0A428MD22"/>
<feature type="coiled-coil region" evidence="1">
    <location>
        <begin position="2"/>
        <end position="36"/>
    </location>
</feature>
<sequence length="56" mass="6428">MSSVYQNAIDETQRELDAVEQAINALNARAKFLRDYIEHTEQMMQREPVALATMSV</sequence>
<accession>A0A428MD22</accession>
<keyword evidence="3" id="KW-1185">Reference proteome</keyword>
<evidence type="ECO:0000313" key="3">
    <source>
        <dbReference type="Proteomes" id="UP000269669"/>
    </source>
</evidence>
<evidence type="ECO:0000313" key="2">
    <source>
        <dbReference type="EMBL" id="RSL14796.1"/>
    </source>
</evidence>
<dbReference type="EMBL" id="RSDW01000001">
    <property type="protein sequence ID" value="RSL14796.1"/>
    <property type="molecule type" value="Genomic_DNA"/>
</dbReference>
<dbReference type="RefSeq" id="WP_185826971.1">
    <property type="nucleotide sequence ID" value="NZ_RSDW01000001.1"/>
</dbReference>
<name>A0A428MD22_9BACT</name>